<gene>
    <name evidence="2" type="ORF">FGG15_15915</name>
</gene>
<dbReference type="Proteomes" id="UP000751614">
    <property type="component" value="Unassembled WGS sequence"/>
</dbReference>
<evidence type="ECO:0000313" key="2">
    <source>
        <dbReference type="EMBL" id="TMU55651.1"/>
    </source>
</evidence>
<dbReference type="InterPro" id="IPR012902">
    <property type="entry name" value="N_methyl_site"/>
</dbReference>
<evidence type="ECO:0000256" key="1">
    <source>
        <dbReference type="SAM" id="Phobius"/>
    </source>
</evidence>
<name>A0ABY2WM95_9FLAO</name>
<keyword evidence="1" id="KW-1133">Transmembrane helix</keyword>
<protein>
    <submittedName>
        <fullName evidence="2">Type II secretion system protein</fullName>
    </submittedName>
</protein>
<dbReference type="NCBIfam" id="TIGR02532">
    <property type="entry name" value="IV_pilin_GFxxxE"/>
    <property type="match status" value="1"/>
</dbReference>
<reference evidence="2 3" key="1">
    <citation type="submission" date="2019-05" db="EMBL/GenBank/DDBJ databases">
        <title>Flagellimonas sp. AsT0115, sp. nov., isolated from a marine red algae, Asparagopsis taxiformis.</title>
        <authorList>
            <person name="Kim J."/>
            <person name="Jeong S.E."/>
            <person name="Jeon C.O."/>
        </authorList>
    </citation>
    <scope>NUCLEOTIDE SEQUENCE [LARGE SCALE GENOMIC DNA]</scope>
    <source>
        <strain evidence="2 3">AsT0115</strain>
    </source>
</reference>
<comment type="caution">
    <text evidence="2">The sequence shown here is derived from an EMBL/GenBank/DDBJ whole genome shotgun (WGS) entry which is preliminary data.</text>
</comment>
<dbReference type="RefSeq" id="WP_138838019.1">
    <property type="nucleotide sequence ID" value="NZ_VCNI01000002.1"/>
</dbReference>
<sequence>MNLENSKIKAFTLTEMLVVLLITSIVISLGFSVLRLVQQQMYTIGGIYESNTEANLLRQSLWVDFNRHDGVWYDEQRNELVFANELKNTVYQWQQDYVVKERDTFFLKTHEATYYFNGLPTQSSEVDALDFSVGNEGKKQRIVVYKTNAATTYLNQ</sequence>
<keyword evidence="1" id="KW-0472">Membrane</keyword>
<feature type="transmembrane region" description="Helical" evidence="1">
    <location>
        <begin position="16"/>
        <end position="37"/>
    </location>
</feature>
<dbReference type="EMBL" id="VCNI01000002">
    <property type="protein sequence ID" value="TMU55651.1"/>
    <property type="molecule type" value="Genomic_DNA"/>
</dbReference>
<keyword evidence="1" id="KW-0812">Transmembrane</keyword>
<keyword evidence="3" id="KW-1185">Reference proteome</keyword>
<organism evidence="2 3">
    <name type="scientific">Flagellimonas algicola</name>
    <dbReference type="NCBI Taxonomy" id="2583815"/>
    <lineage>
        <taxon>Bacteria</taxon>
        <taxon>Pseudomonadati</taxon>
        <taxon>Bacteroidota</taxon>
        <taxon>Flavobacteriia</taxon>
        <taxon>Flavobacteriales</taxon>
        <taxon>Flavobacteriaceae</taxon>
        <taxon>Flagellimonas</taxon>
    </lineage>
</organism>
<evidence type="ECO:0000313" key="3">
    <source>
        <dbReference type="Proteomes" id="UP000751614"/>
    </source>
</evidence>
<dbReference type="Pfam" id="PF07963">
    <property type="entry name" value="N_methyl"/>
    <property type="match status" value="1"/>
</dbReference>
<proteinExistence type="predicted"/>
<accession>A0ABY2WM95</accession>